<protein>
    <submittedName>
        <fullName evidence="1">Uncharacterized protein</fullName>
    </submittedName>
</protein>
<reference evidence="1" key="2">
    <citation type="submission" date="2020-09" db="EMBL/GenBank/DDBJ databases">
        <authorList>
            <person name="Sun Q."/>
            <person name="Ohkuma M."/>
        </authorList>
    </citation>
    <scope>NUCLEOTIDE SEQUENCE</scope>
    <source>
        <strain evidence="1">JCM 3172</strain>
    </source>
</reference>
<dbReference type="AlphaFoldDB" id="A0A918H420"/>
<evidence type="ECO:0000313" key="1">
    <source>
        <dbReference type="EMBL" id="GGT32545.1"/>
    </source>
</evidence>
<dbReference type="Proteomes" id="UP000619486">
    <property type="component" value="Unassembled WGS sequence"/>
</dbReference>
<keyword evidence="2" id="KW-1185">Reference proteome</keyword>
<proteinExistence type="predicted"/>
<organism evidence="1 2">
    <name type="scientific">Streptomyces purpureus</name>
    <dbReference type="NCBI Taxonomy" id="1951"/>
    <lineage>
        <taxon>Bacteria</taxon>
        <taxon>Bacillati</taxon>
        <taxon>Actinomycetota</taxon>
        <taxon>Actinomycetes</taxon>
        <taxon>Kitasatosporales</taxon>
        <taxon>Streptomycetaceae</taxon>
        <taxon>Streptomyces</taxon>
    </lineage>
</organism>
<reference evidence="1" key="1">
    <citation type="journal article" date="2014" name="Int. J. Syst. Evol. Microbiol.">
        <title>Complete genome sequence of Corynebacterium casei LMG S-19264T (=DSM 44701T), isolated from a smear-ripened cheese.</title>
        <authorList>
            <consortium name="US DOE Joint Genome Institute (JGI-PGF)"/>
            <person name="Walter F."/>
            <person name="Albersmeier A."/>
            <person name="Kalinowski J."/>
            <person name="Ruckert C."/>
        </authorList>
    </citation>
    <scope>NUCLEOTIDE SEQUENCE</scope>
    <source>
        <strain evidence="1">JCM 3172</strain>
    </source>
</reference>
<gene>
    <name evidence="1" type="ORF">GCM10014713_27770</name>
</gene>
<evidence type="ECO:0000313" key="2">
    <source>
        <dbReference type="Proteomes" id="UP000619486"/>
    </source>
</evidence>
<sequence length="75" mass="8361">MRSEARARLARMTEERGMDGVLRIDSYEGADLPPGSNRFSPCLCPQHGRATPEYGAEKLSVAVREANQRSRGERL</sequence>
<comment type="caution">
    <text evidence="1">The sequence shown here is derived from an EMBL/GenBank/DDBJ whole genome shotgun (WGS) entry which is preliminary data.</text>
</comment>
<dbReference type="RefSeq" id="WP_229832921.1">
    <property type="nucleotide sequence ID" value="NZ_BMQQ01000008.1"/>
</dbReference>
<accession>A0A918H420</accession>
<dbReference type="EMBL" id="BMQQ01000008">
    <property type="protein sequence ID" value="GGT32545.1"/>
    <property type="molecule type" value="Genomic_DNA"/>
</dbReference>
<name>A0A918H420_9ACTN</name>